<evidence type="ECO:0000256" key="4">
    <source>
        <dbReference type="SAM" id="MobiDB-lite"/>
    </source>
</evidence>
<dbReference type="GO" id="GO:0016020">
    <property type="term" value="C:membrane"/>
    <property type="evidence" value="ECO:0007669"/>
    <property type="project" value="UniProtKB-SubCell"/>
</dbReference>
<evidence type="ECO:0008006" key="7">
    <source>
        <dbReference type="Google" id="ProtNLM"/>
    </source>
</evidence>
<dbReference type="InterPro" id="IPR043240">
    <property type="entry name" value="CYSTM1-like"/>
</dbReference>
<dbReference type="EMBL" id="CAXHTB010000013">
    <property type="protein sequence ID" value="CAL0318493.1"/>
    <property type="molecule type" value="Genomic_DNA"/>
</dbReference>
<evidence type="ECO:0000313" key="5">
    <source>
        <dbReference type="EMBL" id="CAL0318493.1"/>
    </source>
</evidence>
<evidence type="ECO:0000256" key="2">
    <source>
        <dbReference type="ARBA" id="ARBA00009444"/>
    </source>
</evidence>
<comment type="caution">
    <text evidence="5">The sequence shown here is derived from an EMBL/GenBank/DDBJ whole genome shotgun (WGS) entry which is preliminary data.</text>
</comment>
<evidence type="ECO:0000256" key="3">
    <source>
        <dbReference type="ARBA" id="ARBA00023136"/>
    </source>
</evidence>
<keyword evidence="3" id="KW-0472">Membrane</keyword>
<dbReference type="AlphaFoldDB" id="A0AAV1XBW1"/>
<organism evidence="5 6">
    <name type="scientific">Lupinus luteus</name>
    <name type="common">European yellow lupine</name>
    <dbReference type="NCBI Taxonomy" id="3873"/>
    <lineage>
        <taxon>Eukaryota</taxon>
        <taxon>Viridiplantae</taxon>
        <taxon>Streptophyta</taxon>
        <taxon>Embryophyta</taxon>
        <taxon>Tracheophyta</taxon>
        <taxon>Spermatophyta</taxon>
        <taxon>Magnoliopsida</taxon>
        <taxon>eudicotyledons</taxon>
        <taxon>Gunneridae</taxon>
        <taxon>Pentapetalae</taxon>
        <taxon>rosids</taxon>
        <taxon>fabids</taxon>
        <taxon>Fabales</taxon>
        <taxon>Fabaceae</taxon>
        <taxon>Papilionoideae</taxon>
        <taxon>50 kb inversion clade</taxon>
        <taxon>genistoids sensu lato</taxon>
        <taxon>core genistoids</taxon>
        <taxon>Genisteae</taxon>
        <taxon>Lupinus</taxon>
    </lineage>
</organism>
<protein>
    <recommendedName>
        <fullName evidence="7">Cysteine-rich transmembrane CYSTM domain-containing protein</fullName>
    </recommendedName>
</protein>
<keyword evidence="6" id="KW-1185">Reference proteome</keyword>
<sequence length="105" mass="11460">MSEVYHIRHESNYPFPPVSRVQSSGSYPPVPSAPYQPQLVPTQSGYPSPDHVNDGYFHHLPSAAPPPLPPYPHYHGNYAAVACSSLLRGCLAALCCCCVLDECCF</sequence>
<dbReference type="PANTHER" id="PTHR47564">
    <property type="entry name" value="CYSTEINE-RICH AND TRANSMEMBRANE DOMAIN-CONTAINING PROTEIN 1"/>
    <property type="match status" value="1"/>
</dbReference>
<proteinExistence type="inferred from homology"/>
<evidence type="ECO:0000256" key="1">
    <source>
        <dbReference type="ARBA" id="ARBA00004370"/>
    </source>
</evidence>
<dbReference type="Proteomes" id="UP001497480">
    <property type="component" value="Unassembled WGS sequence"/>
</dbReference>
<gene>
    <name evidence="5" type="ORF">LLUT_LOCUS19553</name>
</gene>
<reference evidence="5 6" key="1">
    <citation type="submission" date="2024-03" db="EMBL/GenBank/DDBJ databases">
        <authorList>
            <person name="Martinez-Hernandez J."/>
        </authorList>
    </citation>
    <scope>NUCLEOTIDE SEQUENCE [LARGE SCALE GENOMIC DNA]</scope>
</reference>
<accession>A0AAV1XBW1</accession>
<dbReference type="PANTHER" id="PTHR47564:SF1">
    <property type="entry name" value="CYSTEINE-RICH AND TRANSMEMBRANE DOMAIN-CONTAINING PROTEIN 1"/>
    <property type="match status" value="1"/>
</dbReference>
<name>A0AAV1XBW1_LUPLU</name>
<comment type="similarity">
    <text evidence="2">Belongs to the CYSTM1 family.</text>
</comment>
<evidence type="ECO:0000313" key="6">
    <source>
        <dbReference type="Proteomes" id="UP001497480"/>
    </source>
</evidence>
<feature type="region of interest" description="Disordered" evidence="4">
    <location>
        <begin position="12"/>
        <end position="60"/>
    </location>
</feature>
<comment type="subcellular location">
    <subcellularLocation>
        <location evidence="1">Membrane</location>
    </subcellularLocation>
</comment>